<name>A0A6C0HSZ1_9ZZZZ</name>
<keyword evidence="1" id="KW-0472">Membrane</keyword>
<proteinExistence type="predicted"/>
<keyword evidence="1" id="KW-0812">Transmembrane</keyword>
<dbReference type="AlphaFoldDB" id="A0A6C0HSZ1"/>
<organism evidence="2">
    <name type="scientific">viral metagenome</name>
    <dbReference type="NCBI Taxonomy" id="1070528"/>
    <lineage>
        <taxon>unclassified sequences</taxon>
        <taxon>metagenomes</taxon>
        <taxon>organismal metagenomes</taxon>
    </lineage>
</organism>
<dbReference type="EMBL" id="MN740012">
    <property type="protein sequence ID" value="QHT83858.1"/>
    <property type="molecule type" value="Genomic_DNA"/>
</dbReference>
<evidence type="ECO:0000313" key="2">
    <source>
        <dbReference type="EMBL" id="QHT83858.1"/>
    </source>
</evidence>
<reference evidence="2" key="1">
    <citation type="journal article" date="2020" name="Nature">
        <title>Giant virus diversity and host interactions through global metagenomics.</title>
        <authorList>
            <person name="Schulz F."/>
            <person name="Roux S."/>
            <person name="Paez-Espino D."/>
            <person name="Jungbluth S."/>
            <person name="Walsh D.A."/>
            <person name="Denef V.J."/>
            <person name="McMahon K.D."/>
            <person name="Konstantinidis K.T."/>
            <person name="Eloe-Fadrosh E.A."/>
            <person name="Kyrpides N.C."/>
            <person name="Woyke T."/>
        </authorList>
    </citation>
    <scope>NUCLEOTIDE SEQUENCE</scope>
    <source>
        <strain evidence="2">GVMAG-M-3300023184-168</strain>
    </source>
</reference>
<keyword evidence="1" id="KW-1133">Transmembrane helix</keyword>
<evidence type="ECO:0000256" key="1">
    <source>
        <dbReference type="SAM" id="Phobius"/>
    </source>
</evidence>
<feature type="transmembrane region" description="Helical" evidence="1">
    <location>
        <begin position="115"/>
        <end position="134"/>
    </location>
</feature>
<sequence length="163" mass="18591">MEINYLDVTIGTLITEIIFMAIFLFIVVKLTNVSKWYKELGLGAVLSDVTVIILCIAITSFLYPLIFNKFNIFVFTGLAVAIQITHDILFSKIIKLIPSGNSRIINIFKSYSESAGFDVLFTDSMMIVSSILFMKFIEGFSLKQKMFILILSLYILPYFLYSF</sequence>
<feature type="transmembrane region" description="Helical" evidence="1">
    <location>
        <begin position="6"/>
        <end position="28"/>
    </location>
</feature>
<feature type="transmembrane region" description="Helical" evidence="1">
    <location>
        <begin position="146"/>
        <end position="161"/>
    </location>
</feature>
<protein>
    <submittedName>
        <fullName evidence="2">Uncharacterized protein</fullName>
    </submittedName>
</protein>
<accession>A0A6C0HSZ1</accession>
<feature type="transmembrane region" description="Helical" evidence="1">
    <location>
        <begin position="72"/>
        <end position="94"/>
    </location>
</feature>
<feature type="transmembrane region" description="Helical" evidence="1">
    <location>
        <begin position="40"/>
        <end position="66"/>
    </location>
</feature>